<gene>
    <name evidence="2" type="ORF">DFH08DRAFT_801829</name>
</gene>
<sequence length="102" mass="11205">MLDGLPCHLLSFPTILLLTISINAPLIFCWVIHLYDLKTWAPYGLGCTTSKSWAEASEEHLGYRCHAKICNAMDCCVAGVDREVVCGSFAPPSLQDSSFKVL</sequence>
<keyword evidence="1" id="KW-1133">Transmembrane helix</keyword>
<dbReference type="AlphaFoldDB" id="A0AAD7EZT4"/>
<comment type="caution">
    <text evidence="2">The sequence shown here is derived from an EMBL/GenBank/DDBJ whole genome shotgun (WGS) entry which is preliminary data.</text>
</comment>
<dbReference type="EMBL" id="JARIHO010000007">
    <property type="protein sequence ID" value="KAJ7357957.1"/>
    <property type="molecule type" value="Genomic_DNA"/>
</dbReference>
<proteinExistence type="predicted"/>
<accession>A0AAD7EZT4</accession>
<protein>
    <submittedName>
        <fullName evidence="2">Uncharacterized protein</fullName>
    </submittedName>
</protein>
<name>A0AAD7EZT4_9AGAR</name>
<evidence type="ECO:0000313" key="2">
    <source>
        <dbReference type="EMBL" id="KAJ7357957.1"/>
    </source>
</evidence>
<keyword evidence="1" id="KW-0472">Membrane</keyword>
<evidence type="ECO:0000313" key="3">
    <source>
        <dbReference type="Proteomes" id="UP001218218"/>
    </source>
</evidence>
<keyword evidence="3" id="KW-1185">Reference proteome</keyword>
<dbReference type="Proteomes" id="UP001218218">
    <property type="component" value="Unassembled WGS sequence"/>
</dbReference>
<evidence type="ECO:0000256" key="1">
    <source>
        <dbReference type="SAM" id="Phobius"/>
    </source>
</evidence>
<feature type="transmembrane region" description="Helical" evidence="1">
    <location>
        <begin position="12"/>
        <end position="35"/>
    </location>
</feature>
<reference evidence="2" key="1">
    <citation type="submission" date="2023-03" db="EMBL/GenBank/DDBJ databases">
        <title>Massive genome expansion in bonnet fungi (Mycena s.s.) driven by repeated elements and novel gene families across ecological guilds.</title>
        <authorList>
            <consortium name="Lawrence Berkeley National Laboratory"/>
            <person name="Harder C.B."/>
            <person name="Miyauchi S."/>
            <person name="Viragh M."/>
            <person name="Kuo A."/>
            <person name="Thoen E."/>
            <person name="Andreopoulos B."/>
            <person name="Lu D."/>
            <person name="Skrede I."/>
            <person name="Drula E."/>
            <person name="Henrissat B."/>
            <person name="Morin E."/>
            <person name="Kohler A."/>
            <person name="Barry K."/>
            <person name="LaButti K."/>
            <person name="Morin E."/>
            <person name="Salamov A."/>
            <person name="Lipzen A."/>
            <person name="Mereny Z."/>
            <person name="Hegedus B."/>
            <person name="Baldrian P."/>
            <person name="Stursova M."/>
            <person name="Weitz H."/>
            <person name="Taylor A."/>
            <person name="Grigoriev I.V."/>
            <person name="Nagy L.G."/>
            <person name="Martin F."/>
            <person name="Kauserud H."/>
        </authorList>
    </citation>
    <scope>NUCLEOTIDE SEQUENCE</scope>
    <source>
        <strain evidence="2">CBHHK002</strain>
    </source>
</reference>
<organism evidence="2 3">
    <name type="scientific">Mycena albidolilacea</name>
    <dbReference type="NCBI Taxonomy" id="1033008"/>
    <lineage>
        <taxon>Eukaryota</taxon>
        <taxon>Fungi</taxon>
        <taxon>Dikarya</taxon>
        <taxon>Basidiomycota</taxon>
        <taxon>Agaricomycotina</taxon>
        <taxon>Agaricomycetes</taxon>
        <taxon>Agaricomycetidae</taxon>
        <taxon>Agaricales</taxon>
        <taxon>Marasmiineae</taxon>
        <taxon>Mycenaceae</taxon>
        <taxon>Mycena</taxon>
    </lineage>
</organism>
<keyword evidence="1" id="KW-0812">Transmembrane</keyword>